<keyword evidence="4" id="KW-0472">Membrane</keyword>
<dbReference type="SUPFAM" id="SSF48452">
    <property type="entry name" value="TPR-like"/>
    <property type="match status" value="2"/>
</dbReference>
<dbReference type="KEGG" id="ppel:H6H00_21640"/>
<protein>
    <submittedName>
        <fullName evidence="5">GPP34 family phosphoprotein</fullName>
    </submittedName>
</protein>
<reference evidence="5 6" key="1">
    <citation type="submission" date="2020-08" db="EMBL/GenBank/DDBJ databases">
        <authorList>
            <person name="Mo P."/>
        </authorList>
    </citation>
    <scope>NUCLEOTIDE SEQUENCE [LARGE SCALE GENOMIC DNA]</scope>
    <source>
        <strain evidence="5 6">CGMCC 4.1532</strain>
    </source>
</reference>
<dbReference type="GO" id="GO:0005737">
    <property type="term" value="C:cytoplasm"/>
    <property type="evidence" value="ECO:0007669"/>
    <property type="project" value="UniProtKB-ARBA"/>
</dbReference>
<evidence type="ECO:0000256" key="1">
    <source>
        <dbReference type="ARBA" id="ARBA00004255"/>
    </source>
</evidence>
<dbReference type="InterPro" id="IPR008628">
    <property type="entry name" value="GPP34-like"/>
</dbReference>
<dbReference type="InterPro" id="IPR038261">
    <property type="entry name" value="GPP34-like_sf"/>
</dbReference>
<dbReference type="InterPro" id="IPR053137">
    <property type="entry name" value="NLR-like"/>
</dbReference>
<keyword evidence="2" id="KW-0333">Golgi apparatus</keyword>
<evidence type="ECO:0000256" key="3">
    <source>
        <dbReference type="ARBA" id="ARBA00023121"/>
    </source>
</evidence>
<dbReference type="Pfam" id="PF05719">
    <property type="entry name" value="GPP34"/>
    <property type="match status" value="1"/>
</dbReference>
<evidence type="ECO:0000256" key="4">
    <source>
        <dbReference type="ARBA" id="ARBA00023136"/>
    </source>
</evidence>
<dbReference type="GO" id="GO:0012505">
    <property type="term" value="C:endomembrane system"/>
    <property type="evidence" value="ECO:0007669"/>
    <property type="project" value="UniProtKB-ARBA"/>
</dbReference>
<dbReference type="PANTHER" id="PTHR46082">
    <property type="entry name" value="ATP/GTP-BINDING PROTEIN-RELATED"/>
    <property type="match status" value="1"/>
</dbReference>
<name>A0A7G7MDD4_9PSEU</name>
<sequence length="455" mass="47312">MKHTHLVPSVFTVLHDPVTGRAATGPRAVRAALFGAQLVSLMVAGRIAVEGDRVVVVGRRGPRHDDPVGDLVVAAVAAPGEPRGVREWAGDLGGAVHDRTAEDLVDAGVLRWEAPRRLRTAPRWPAADPVRAVRARLELEQRVADPGSFDLPGAVVLALVLAAGADDVLVTGSGFLDELVAELPAGPAAVVTALAEVPVRAMPGGGRFAGARLLVEGAVMQRRAEAPHARPGRSGLRERHDAGAALVAADRPHDAVPVLEEVVAEAVHDLGATDPDTLVAEGNLAVAYLAAGRPGSGIPLLVDTLDDRERTLGADHPLALTARDVLAAVHRTADRPAEALAHYLLVVAHRTRVLGAAHPDTLTSRLGAGLSHADDGDTRAALVVLGSALRDAQETWGPGHRTTVAIRAALAHCLDAAGRPVEARTEYDRAARDAADGLGPAHPDTAALREMLAPR</sequence>
<organism evidence="5 6">
    <name type="scientific">Pseudonocardia petroleophila</name>
    <dbReference type="NCBI Taxonomy" id="37331"/>
    <lineage>
        <taxon>Bacteria</taxon>
        <taxon>Bacillati</taxon>
        <taxon>Actinomycetota</taxon>
        <taxon>Actinomycetes</taxon>
        <taxon>Pseudonocardiales</taxon>
        <taxon>Pseudonocardiaceae</taxon>
        <taxon>Pseudonocardia</taxon>
    </lineage>
</organism>
<keyword evidence="6" id="KW-1185">Reference proteome</keyword>
<dbReference type="Gene3D" id="1.10.3630.10">
    <property type="entry name" value="yeast vps74-n-term truncation variant domain like"/>
    <property type="match status" value="1"/>
</dbReference>
<dbReference type="PANTHER" id="PTHR46082:SF6">
    <property type="entry name" value="AAA+ ATPASE DOMAIN-CONTAINING PROTEIN-RELATED"/>
    <property type="match status" value="1"/>
</dbReference>
<gene>
    <name evidence="5" type="ORF">H6H00_21640</name>
</gene>
<evidence type="ECO:0000256" key="2">
    <source>
        <dbReference type="ARBA" id="ARBA00023034"/>
    </source>
</evidence>
<proteinExistence type="predicted"/>
<dbReference type="GO" id="GO:0070273">
    <property type="term" value="F:phosphatidylinositol-4-phosphate binding"/>
    <property type="evidence" value="ECO:0007669"/>
    <property type="project" value="InterPro"/>
</dbReference>
<comment type="subcellular location">
    <subcellularLocation>
        <location evidence="1">Golgi apparatus membrane</location>
        <topology evidence="1">Peripheral membrane protein</topology>
        <orientation evidence="1">Cytoplasmic side</orientation>
    </subcellularLocation>
</comment>
<dbReference type="InterPro" id="IPR011990">
    <property type="entry name" value="TPR-like_helical_dom_sf"/>
</dbReference>
<evidence type="ECO:0000313" key="6">
    <source>
        <dbReference type="Proteomes" id="UP000515728"/>
    </source>
</evidence>
<dbReference type="AlphaFoldDB" id="A0A7G7MDD4"/>
<accession>A0A7G7MDD4</accession>
<dbReference type="Gene3D" id="1.25.40.10">
    <property type="entry name" value="Tetratricopeptide repeat domain"/>
    <property type="match status" value="1"/>
</dbReference>
<dbReference type="RefSeq" id="WP_185717556.1">
    <property type="nucleotide sequence ID" value="NZ_BAAAWI010000001.1"/>
</dbReference>
<keyword evidence="3" id="KW-0446">Lipid-binding</keyword>
<evidence type="ECO:0000313" key="5">
    <source>
        <dbReference type="EMBL" id="QNG50795.1"/>
    </source>
</evidence>
<dbReference type="Pfam" id="PF13424">
    <property type="entry name" value="TPR_12"/>
    <property type="match status" value="1"/>
</dbReference>
<dbReference type="EMBL" id="CP060131">
    <property type="protein sequence ID" value="QNG50795.1"/>
    <property type="molecule type" value="Genomic_DNA"/>
</dbReference>
<dbReference type="Proteomes" id="UP000515728">
    <property type="component" value="Chromosome"/>
</dbReference>